<dbReference type="InterPro" id="IPR005255">
    <property type="entry name" value="PdxA_fam"/>
</dbReference>
<dbReference type="PANTHER" id="PTHR30004">
    <property type="entry name" value="4-HYDROXYTHREONINE-4-PHOSPHATE DEHYDROGENASE"/>
    <property type="match status" value="1"/>
</dbReference>
<accession>A0A4R6QJV2</accession>
<keyword evidence="3" id="KW-0520">NAD</keyword>
<dbReference type="AlphaFoldDB" id="A0A4R6QJV2"/>
<dbReference type="Gene3D" id="3.40.718.10">
    <property type="entry name" value="Isopropylmalate Dehydrogenase"/>
    <property type="match status" value="1"/>
</dbReference>
<organism evidence="4 5">
    <name type="scientific">Roseateles toxinivorans</name>
    <dbReference type="NCBI Taxonomy" id="270368"/>
    <lineage>
        <taxon>Bacteria</taxon>
        <taxon>Pseudomonadati</taxon>
        <taxon>Pseudomonadota</taxon>
        <taxon>Betaproteobacteria</taxon>
        <taxon>Burkholderiales</taxon>
        <taxon>Sphaerotilaceae</taxon>
        <taxon>Roseateles</taxon>
    </lineage>
</organism>
<evidence type="ECO:0000256" key="2">
    <source>
        <dbReference type="ARBA" id="ARBA00023002"/>
    </source>
</evidence>
<keyword evidence="5" id="KW-1185">Reference proteome</keyword>
<dbReference type="EMBL" id="SNXS01000005">
    <property type="protein sequence ID" value="TDP63391.1"/>
    <property type="molecule type" value="Genomic_DNA"/>
</dbReference>
<dbReference type="RefSeq" id="WP_133702558.1">
    <property type="nucleotide sequence ID" value="NZ_SNXS01000005.1"/>
</dbReference>
<evidence type="ECO:0000256" key="3">
    <source>
        <dbReference type="ARBA" id="ARBA00023027"/>
    </source>
</evidence>
<comment type="caution">
    <text evidence="4">The sequence shown here is derived from an EMBL/GenBank/DDBJ whole genome shotgun (WGS) entry which is preliminary data.</text>
</comment>
<reference evidence="4 5" key="1">
    <citation type="submission" date="2019-03" db="EMBL/GenBank/DDBJ databases">
        <title>Genomic Encyclopedia of Type Strains, Phase IV (KMG-IV): sequencing the most valuable type-strain genomes for metagenomic binning, comparative biology and taxonomic classification.</title>
        <authorList>
            <person name="Goeker M."/>
        </authorList>
    </citation>
    <scope>NUCLEOTIDE SEQUENCE [LARGE SCALE GENOMIC DNA]</scope>
    <source>
        <strain evidence="4 5">DSM 16998</strain>
    </source>
</reference>
<evidence type="ECO:0000256" key="1">
    <source>
        <dbReference type="ARBA" id="ARBA00022723"/>
    </source>
</evidence>
<dbReference type="NCBIfam" id="TIGR00557">
    <property type="entry name" value="pdxA"/>
    <property type="match status" value="1"/>
</dbReference>
<gene>
    <name evidence="4" type="ORF">DES47_105397</name>
</gene>
<sequence>MNKPLLISMGDACGIGPEIIVQAFARGPAGGCCVVGDVGVLRRAARQLGLRLSVAQLETVDEEAPPGCVPVWQPEGLPAALAGLPMGQISAAAGAAAAVCITEAVQQIFAGRASALVTAPIHKEALHAAGVPFPGHTEMLQALAAQGGVPPPVRMMLANPELRTVLVSIHVSLRQAIEMVTHERVLETLRIAHRTAAAWGQTAPRIAVAGLNPHAGEGGLFGDEELTVIAPAIAAARAEGINASGPYAPDTVFMRARNAPGHPGEFDLVVAMTHDHGLIPVKYLGVEQGVNVTLGLPLVRTSPDHGTAFDIAGKGMADPSSLVAAIEMARALIASS</sequence>
<keyword evidence="2" id="KW-0560">Oxidoreductase</keyword>
<dbReference type="FunCoup" id="A0A4R6QJV2">
    <property type="interactions" value="331"/>
</dbReference>
<evidence type="ECO:0000313" key="4">
    <source>
        <dbReference type="EMBL" id="TDP63391.1"/>
    </source>
</evidence>
<dbReference type="GO" id="GO:0016491">
    <property type="term" value="F:oxidoreductase activity"/>
    <property type="evidence" value="ECO:0007669"/>
    <property type="project" value="UniProtKB-KW"/>
</dbReference>
<dbReference type="PANTHER" id="PTHR30004:SF6">
    <property type="entry name" value="D-THREONATE 4-PHOSPHATE DEHYDROGENASE"/>
    <property type="match status" value="1"/>
</dbReference>
<protein>
    <submittedName>
        <fullName evidence="4">4-hydroxythreonine-4-phosphate dehydrogenase</fullName>
    </submittedName>
</protein>
<dbReference type="GO" id="GO:0046872">
    <property type="term" value="F:metal ion binding"/>
    <property type="evidence" value="ECO:0007669"/>
    <property type="project" value="UniProtKB-KW"/>
</dbReference>
<name>A0A4R6QJV2_9BURK</name>
<evidence type="ECO:0000313" key="5">
    <source>
        <dbReference type="Proteomes" id="UP000295361"/>
    </source>
</evidence>
<dbReference type="Pfam" id="PF04166">
    <property type="entry name" value="PdxA"/>
    <property type="match status" value="1"/>
</dbReference>
<keyword evidence="1" id="KW-0479">Metal-binding</keyword>
<dbReference type="Proteomes" id="UP000295361">
    <property type="component" value="Unassembled WGS sequence"/>
</dbReference>
<dbReference type="OrthoDB" id="9801783at2"/>
<dbReference type="SUPFAM" id="SSF53659">
    <property type="entry name" value="Isocitrate/Isopropylmalate dehydrogenase-like"/>
    <property type="match status" value="1"/>
</dbReference>
<proteinExistence type="predicted"/>
<dbReference type="GO" id="GO:0051287">
    <property type="term" value="F:NAD binding"/>
    <property type="evidence" value="ECO:0007669"/>
    <property type="project" value="InterPro"/>
</dbReference>
<dbReference type="InParanoid" id="A0A4R6QJV2"/>